<comment type="caution">
    <text evidence="2">The sequence shown here is derived from an EMBL/GenBank/DDBJ whole genome shotgun (WGS) entry which is preliminary data.</text>
</comment>
<evidence type="ECO:0000313" key="3">
    <source>
        <dbReference type="Proteomes" id="UP000600918"/>
    </source>
</evidence>
<feature type="region of interest" description="Disordered" evidence="1">
    <location>
        <begin position="57"/>
        <end position="80"/>
    </location>
</feature>
<reference evidence="2" key="1">
    <citation type="journal article" date="2020" name="G3 (Bethesda)">
        <title>High-Quality Assemblies for Three Invasive Social Wasps from the &lt;i&gt;Vespula&lt;/i&gt; Genus.</title>
        <authorList>
            <person name="Harrop T.W.R."/>
            <person name="Guhlin J."/>
            <person name="McLaughlin G.M."/>
            <person name="Permina E."/>
            <person name="Stockwell P."/>
            <person name="Gilligan J."/>
            <person name="Le Lec M.F."/>
            <person name="Gruber M.A.M."/>
            <person name="Quinn O."/>
            <person name="Lovegrove M."/>
            <person name="Duncan E.J."/>
            <person name="Remnant E.J."/>
            <person name="Van Eeckhoven J."/>
            <person name="Graham B."/>
            <person name="Knapp R.A."/>
            <person name="Langford K.W."/>
            <person name="Kronenberg Z."/>
            <person name="Press M.O."/>
            <person name="Eacker S.M."/>
            <person name="Wilson-Rankin E.E."/>
            <person name="Purcell J."/>
            <person name="Lester P.J."/>
            <person name="Dearden P.K."/>
        </authorList>
    </citation>
    <scope>NUCLEOTIDE SEQUENCE</scope>
    <source>
        <strain evidence="2">Volc-1</strain>
    </source>
</reference>
<evidence type="ECO:0000256" key="1">
    <source>
        <dbReference type="SAM" id="MobiDB-lite"/>
    </source>
</evidence>
<keyword evidence="3" id="KW-1185">Reference proteome</keyword>
<dbReference type="EMBL" id="JACSDY010000006">
    <property type="protein sequence ID" value="KAF7425535.1"/>
    <property type="molecule type" value="Genomic_DNA"/>
</dbReference>
<organism evidence="2 3">
    <name type="scientific">Vespula pensylvanica</name>
    <name type="common">Western yellow jacket</name>
    <name type="synonym">Wasp</name>
    <dbReference type="NCBI Taxonomy" id="30213"/>
    <lineage>
        <taxon>Eukaryota</taxon>
        <taxon>Metazoa</taxon>
        <taxon>Ecdysozoa</taxon>
        <taxon>Arthropoda</taxon>
        <taxon>Hexapoda</taxon>
        <taxon>Insecta</taxon>
        <taxon>Pterygota</taxon>
        <taxon>Neoptera</taxon>
        <taxon>Endopterygota</taxon>
        <taxon>Hymenoptera</taxon>
        <taxon>Apocrita</taxon>
        <taxon>Aculeata</taxon>
        <taxon>Vespoidea</taxon>
        <taxon>Vespidae</taxon>
        <taxon>Vespinae</taxon>
        <taxon>Vespula</taxon>
    </lineage>
</organism>
<feature type="compositionally biased region" description="Basic and acidic residues" evidence="1">
    <location>
        <begin position="71"/>
        <end position="80"/>
    </location>
</feature>
<gene>
    <name evidence="2" type="ORF">H0235_007973</name>
</gene>
<accession>A0A834P2B7</accession>
<proteinExistence type="predicted"/>
<protein>
    <submittedName>
        <fullName evidence="2">Uncharacterized protein</fullName>
    </submittedName>
</protein>
<dbReference type="Proteomes" id="UP000600918">
    <property type="component" value="Unassembled WGS sequence"/>
</dbReference>
<sequence>MLFLGSKKRVGGTGQNGGTESEIYVTLYESLGVTYFEPSLLLLFAAAVAAVAAAAAAVGSNEEEEEEEEEGRSKKESEER</sequence>
<name>A0A834P2B7_VESPE</name>
<dbReference type="AlphaFoldDB" id="A0A834P2B7"/>
<feature type="compositionally biased region" description="Acidic residues" evidence="1">
    <location>
        <begin position="61"/>
        <end position="70"/>
    </location>
</feature>
<evidence type="ECO:0000313" key="2">
    <source>
        <dbReference type="EMBL" id="KAF7425535.1"/>
    </source>
</evidence>